<dbReference type="PANTHER" id="PTHR31490">
    <property type="entry name" value="GLYCOSYL HYDROLASE"/>
    <property type="match status" value="1"/>
</dbReference>
<evidence type="ECO:0000256" key="7">
    <source>
        <dbReference type="ARBA" id="ARBA00023295"/>
    </source>
</evidence>
<dbReference type="EMBL" id="JAABOJ010000007">
    <property type="protein sequence ID" value="KAF3285569.1"/>
    <property type="molecule type" value="Genomic_DNA"/>
</dbReference>
<evidence type="ECO:0000256" key="5">
    <source>
        <dbReference type="ARBA" id="ARBA00022801"/>
    </source>
</evidence>
<reference evidence="11 12" key="1">
    <citation type="submission" date="2020-01" db="EMBL/GenBank/DDBJ databases">
        <authorList>
            <person name="Palmer J.M."/>
        </authorList>
    </citation>
    <scope>NUCLEOTIDE SEQUENCE [LARGE SCALE GENOMIC DNA]</scope>
    <source>
        <strain evidence="11 12">TWF970</strain>
    </source>
</reference>
<dbReference type="Pfam" id="PF00331">
    <property type="entry name" value="Glyco_hydro_10"/>
    <property type="match status" value="1"/>
</dbReference>
<dbReference type="Gene3D" id="3.20.20.80">
    <property type="entry name" value="Glycosidases"/>
    <property type="match status" value="1"/>
</dbReference>
<dbReference type="GO" id="GO:0045493">
    <property type="term" value="P:xylan catabolic process"/>
    <property type="evidence" value="ECO:0007669"/>
    <property type="project" value="UniProtKB-KW"/>
</dbReference>
<gene>
    <name evidence="11" type="ORF">TWF970_010612</name>
</gene>
<keyword evidence="7 9" id="KW-0326">Glycosidase</keyword>
<dbReference type="AlphaFoldDB" id="A0A7C8RDM4"/>
<comment type="caution">
    <text evidence="11">The sequence shown here is derived from an EMBL/GenBank/DDBJ whole genome shotgun (WGS) entry which is preliminary data.</text>
</comment>
<evidence type="ECO:0000256" key="4">
    <source>
        <dbReference type="ARBA" id="ARBA00022729"/>
    </source>
</evidence>
<organism evidence="11 12">
    <name type="scientific">Orbilia oligospora</name>
    <name type="common">Nematode-trapping fungus</name>
    <name type="synonym">Arthrobotrys oligospora</name>
    <dbReference type="NCBI Taxonomy" id="2813651"/>
    <lineage>
        <taxon>Eukaryota</taxon>
        <taxon>Fungi</taxon>
        <taxon>Dikarya</taxon>
        <taxon>Ascomycota</taxon>
        <taxon>Pezizomycotina</taxon>
        <taxon>Orbiliomycetes</taxon>
        <taxon>Orbiliales</taxon>
        <taxon>Orbiliaceae</taxon>
        <taxon>Orbilia</taxon>
    </lineage>
</organism>
<feature type="domain" description="GH10" evidence="10">
    <location>
        <begin position="1"/>
        <end position="189"/>
    </location>
</feature>
<evidence type="ECO:0000313" key="12">
    <source>
        <dbReference type="Proteomes" id="UP000474640"/>
    </source>
</evidence>
<dbReference type="PROSITE" id="PS51760">
    <property type="entry name" value="GH10_2"/>
    <property type="match status" value="1"/>
</dbReference>
<evidence type="ECO:0000256" key="3">
    <source>
        <dbReference type="ARBA" id="ARBA00022651"/>
    </source>
</evidence>
<keyword evidence="4" id="KW-0732">Signal</keyword>
<keyword evidence="8 9" id="KW-0624">Polysaccharide degradation</keyword>
<keyword evidence="5 9" id="KW-0378">Hydrolase</keyword>
<proteinExistence type="inferred from homology"/>
<evidence type="ECO:0000256" key="2">
    <source>
        <dbReference type="ARBA" id="ARBA00007495"/>
    </source>
</evidence>
<evidence type="ECO:0000256" key="8">
    <source>
        <dbReference type="ARBA" id="ARBA00023326"/>
    </source>
</evidence>
<protein>
    <recommendedName>
        <fullName evidence="9">Beta-xylanase</fullName>
        <ecNumber evidence="9">3.2.1.8</ecNumber>
    </recommendedName>
</protein>
<comment type="similarity">
    <text evidence="2 9">Belongs to the glycosyl hydrolase 10 (cellulase F) family.</text>
</comment>
<evidence type="ECO:0000313" key="11">
    <source>
        <dbReference type="EMBL" id="KAF3285569.1"/>
    </source>
</evidence>
<dbReference type="InterPro" id="IPR001000">
    <property type="entry name" value="GH10_dom"/>
</dbReference>
<dbReference type="PRINTS" id="PR00134">
    <property type="entry name" value="GLHYDRLASE10"/>
</dbReference>
<name>A0A7C8RDM4_ORBOL</name>
<keyword evidence="6 9" id="KW-0119">Carbohydrate metabolism</keyword>
<dbReference type="InterPro" id="IPR044846">
    <property type="entry name" value="GH10"/>
</dbReference>
<evidence type="ECO:0000256" key="9">
    <source>
        <dbReference type="RuleBase" id="RU361174"/>
    </source>
</evidence>
<dbReference type="SUPFAM" id="SSF51445">
    <property type="entry name" value="(Trans)glycosidases"/>
    <property type="match status" value="1"/>
</dbReference>
<sequence>MFHWDVVNEAFNEDGTFRDSIFYQILGESYIEIALRAAAAADPAAKLYINDYNVEGVNAKSTALLNLFKRLKAAGVPVHGLGLQGHLISGQVPTDIEANLNRMAAAGAEIAITELDIRMNVPPANQTAADAQLAKDYETVTKACKVTGRCVGITVWNFTDVSFINIDSAHIILSHELTSGPSFVEKLMGPISLCRSRRCSSVGQEFPEKASVLCDCSYS</sequence>
<comment type="catalytic activity">
    <reaction evidence="1 9">
        <text>Endohydrolysis of (1-&gt;4)-beta-D-xylosidic linkages in xylans.</text>
        <dbReference type="EC" id="3.2.1.8"/>
    </reaction>
</comment>
<dbReference type="EC" id="3.2.1.8" evidence="9"/>
<dbReference type="OrthoDB" id="3055998at2759"/>
<accession>A0A7C8RDM4</accession>
<dbReference type="Proteomes" id="UP000474640">
    <property type="component" value="Unassembled WGS sequence"/>
</dbReference>
<keyword evidence="3" id="KW-0858">Xylan degradation</keyword>
<dbReference type="InterPro" id="IPR017853">
    <property type="entry name" value="GH"/>
</dbReference>
<evidence type="ECO:0000259" key="10">
    <source>
        <dbReference type="PROSITE" id="PS51760"/>
    </source>
</evidence>
<dbReference type="PANTHER" id="PTHR31490:SF88">
    <property type="entry name" value="BETA-XYLANASE"/>
    <property type="match status" value="1"/>
</dbReference>
<evidence type="ECO:0000256" key="1">
    <source>
        <dbReference type="ARBA" id="ARBA00000681"/>
    </source>
</evidence>
<dbReference type="SMART" id="SM00633">
    <property type="entry name" value="Glyco_10"/>
    <property type="match status" value="1"/>
</dbReference>
<evidence type="ECO:0000256" key="6">
    <source>
        <dbReference type="ARBA" id="ARBA00023277"/>
    </source>
</evidence>
<dbReference type="GO" id="GO:0031176">
    <property type="term" value="F:endo-1,4-beta-xylanase activity"/>
    <property type="evidence" value="ECO:0007669"/>
    <property type="project" value="UniProtKB-EC"/>
</dbReference>